<sequence length="134" mass="14531">MGALAPSGVDGYGRRTSACEQTYTSIEDVHTRVIAARNVSLDYGKMLTSSILANSKKGGAICYPVRHPSCEPKDKSPVDNQVRIEKSTNEHNPALAGGQPKLQSVPSILERRRVPIRKKKSVSLAKPGTNQTYP</sequence>
<accession>A0A8H3GJ47</accession>
<evidence type="ECO:0000313" key="3">
    <source>
        <dbReference type="Proteomes" id="UP000663840"/>
    </source>
</evidence>
<reference evidence="2" key="1">
    <citation type="submission" date="2021-01" db="EMBL/GenBank/DDBJ databases">
        <authorList>
            <person name="Kaushik A."/>
        </authorList>
    </citation>
    <scope>NUCLEOTIDE SEQUENCE</scope>
    <source>
        <strain evidence="2">AG1-1A</strain>
    </source>
</reference>
<dbReference type="Proteomes" id="UP000663840">
    <property type="component" value="Unassembled WGS sequence"/>
</dbReference>
<evidence type="ECO:0000256" key="1">
    <source>
        <dbReference type="SAM" id="MobiDB-lite"/>
    </source>
</evidence>
<organism evidence="2 3">
    <name type="scientific">Rhizoctonia solani</name>
    <dbReference type="NCBI Taxonomy" id="456999"/>
    <lineage>
        <taxon>Eukaryota</taxon>
        <taxon>Fungi</taxon>
        <taxon>Dikarya</taxon>
        <taxon>Basidiomycota</taxon>
        <taxon>Agaricomycotina</taxon>
        <taxon>Agaricomycetes</taxon>
        <taxon>Cantharellales</taxon>
        <taxon>Ceratobasidiaceae</taxon>
        <taxon>Rhizoctonia</taxon>
    </lineage>
</organism>
<dbReference type="EMBL" id="CAJMWR010003029">
    <property type="protein sequence ID" value="CAE6452687.1"/>
    <property type="molecule type" value="Genomic_DNA"/>
</dbReference>
<dbReference type="AlphaFoldDB" id="A0A8H3GJ47"/>
<proteinExistence type="predicted"/>
<evidence type="ECO:0000313" key="2">
    <source>
        <dbReference type="EMBL" id="CAE6452687.1"/>
    </source>
</evidence>
<name>A0A8H3GJ47_9AGAM</name>
<protein>
    <submittedName>
        <fullName evidence="2">Uncharacterized protein</fullName>
    </submittedName>
</protein>
<comment type="caution">
    <text evidence="2">The sequence shown here is derived from an EMBL/GenBank/DDBJ whole genome shotgun (WGS) entry which is preliminary data.</text>
</comment>
<feature type="region of interest" description="Disordered" evidence="1">
    <location>
        <begin position="85"/>
        <end position="134"/>
    </location>
</feature>
<gene>
    <name evidence="2" type="ORF">RDB_LOCUS92360</name>
</gene>